<accession>A0A0G1A947</accession>
<dbReference type="Proteomes" id="UP000034837">
    <property type="component" value="Unassembled WGS sequence"/>
</dbReference>
<reference evidence="1 2" key="1">
    <citation type="journal article" date="2015" name="Nature">
        <title>rRNA introns, odd ribosomes, and small enigmatic genomes across a large radiation of phyla.</title>
        <authorList>
            <person name="Brown C.T."/>
            <person name="Hug L.A."/>
            <person name="Thomas B.C."/>
            <person name="Sharon I."/>
            <person name="Castelle C.J."/>
            <person name="Singh A."/>
            <person name="Wilkins M.J."/>
            <person name="Williams K.H."/>
            <person name="Banfield J.F."/>
        </authorList>
    </citation>
    <scope>NUCLEOTIDE SEQUENCE [LARGE SCALE GENOMIC DNA]</scope>
</reference>
<dbReference type="EMBL" id="LCDO01000001">
    <property type="protein sequence ID" value="KKS57484.1"/>
    <property type="molecule type" value="Genomic_DNA"/>
</dbReference>
<organism evidence="1 2">
    <name type="scientific">Candidatus Magasanikbacteria bacterium GW2011_GWA2_42_32</name>
    <dbReference type="NCBI Taxonomy" id="1619039"/>
    <lineage>
        <taxon>Bacteria</taxon>
        <taxon>Candidatus Magasanikiibacteriota</taxon>
    </lineage>
</organism>
<name>A0A0G1A947_9BACT</name>
<protein>
    <submittedName>
        <fullName evidence="1">Uncharacterized protein</fullName>
    </submittedName>
</protein>
<comment type="caution">
    <text evidence="1">The sequence shown here is derived from an EMBL/GenBank/DDBJ whole genome shotgun (WGS) entry which is preliminary data.</text>
</comment>
<gene>
    <name evidence="1" type="ORF">UV20_C0001G0124</name>
</gene>
<dbReference type="AlphaFoldDB" id="A0A0G1A947"/>
<evidence type="ECO:0000313" key="1">
    <source>
        <dbReference type="EMBL" id="KKS57484.1"/>
    </source>
</evidence>
<dbReference type="PATRIC" id="fig|1619039.3.peg.132"/>
<evidence type="ECO:0000313" key="2">
    <source>
        <dbReference type="Proteomes" id="UP000034837"/>
    </source>
</evidence>
<proteinExistence type="predicted"/>
<sequence>MLALARELGLAAALALGVQGALPVGVAPLALLALPVLVAGVVGQDRGTLLALGVGVGADGRLALLRLELGSLGQVLPVPLQDVDLLEDGILLVGGGARRARLVPGRLDLLDPGVERRDRRGVGVGLAQLADVGPPQELAELAGDVADDPHLPLLGPAGPDGVDLHQLGHRLGQGHEGGVGLADRLLHLGHEGLVALLARRVLRVVPVQAFQDTLGALARQVPVDLPSPLLLRELLDEALGALLVGDEATPDAPRVLHRQGGAREHVHDGAAAQRVQAGQGRLALRRGGGGDEPGDVREHLEVAQGLILYVLDRQFVGHIAGVAGPQDVQDQAIRVLQELQAPGGLLGQLALQTLLLGLALRHGLLDVEALLHGGEHLLTAHTALVGDLVQRHHELGALVGRGLQERQHQLLVRHERDVRDGEGELVVHGIAQSHLEAPELVTLALLDRGAQTRAGQHVLLLQALEHGRDGRVRHGHQGREELTNEFHRNLLPNSSLRGAFLERAKTFAQPDKSSLFRTNLILFSLFLP</sequence>